<dbReference type="Pfam" id="PF17408">
    <property type="entry name" value="MCD_N"/>
    <property type="match status" value="1"/>
</dbReference>
<evidence type="ECO:0000259" key="2">
    <source>
        <dbReference type="Pfam" id="PF17408"/>
    </source>
</evidence>
<evidence type="ECO:0000313" key="3">
    <source>
        <dbReference type="EMBL" id="GAA0702581.1"/>
    </source>
</evidence>
<dbReference type="Pfam" id="PF05292">
    <property type="entry name" value="MCD"/>
    <property type="match status" value="1"/>
</dbReference>
<dbReference type="EMBL" id="BAAAET010000008">
    <property type="protein sequence ID" value="GAA0702581.1"/>
    <property type="molecule type" value="Genomic_DNA"/>
</dbReference>
<dbReference type="PANTHER" id="PTHR28641:SF1">
    <property type="entry name" value="MALONYL-COA DECARBOXYLASE, MITOCHONDRIAL"/>
    <property type="match status" value="1"/>
</dbReference>
<protein>
    <submittedName>
        <fullName evidence="3">Malonyl-CoA decarboxylase</fullName>
    </submittedName>
</protein>
<dbReference type="Proteomes" id="UP001499915">
    <property type="component" value="Unassembled WGS sequence"/>
</dbReference>
<dbReference type="Gene3D" id="3.40.630.150">
    <property type="entry name" value="Malonyl-CoA decarboxylase, catalytic domain"/>
    <property type="match status" value="1"/>
</dbReference>
<dbReference type="InterPro" id="IPR042303">
    <property type="entry name" value="Malonyl_CoA_deC_C_sf"/>
</dbReference>
<accession>A0ABN1IAM0</accession>
<dbReference type="RefSeq" id="WP_343808992.1">
    <property type="nucleotide sequence ID" value="NZ_BAAAET010000008.1"/>
</dbReference>
<name>A0ABN1IAM0_9GAMM</name>
<comment type="caution">
    <text evidence="3">The sequence shown here is derived from an EMBL/GenBank/DDBJ whole genome shotgun (WGS) entry which is preliminary data.</text>
</comment>
<evidence type="ECO:0000259" key="1">
    <source>
        <dbReference type="Pfam" id="PF05292"/>
    </source>
</evidence>
<sequence length="455" mass="51442">MGWISKLIDSVSERGREIWQQESHDHPAFPDTLADACRDLLSRQGDAVALAIAKEILQRYRSASEAEKLAFFHFLQMLQPDFNQISRLSHACAELNSPESYQAFCTALSGGRKALFELLNVPGVGTASLVSLREDLLKAMRVQPELKVVDLDLQSTLQSWFNRGFLEFRSISWETPAYILEKLIEYEAVHEIQDWDELKRRLEVDRDCFAFFHPALPGDPLIFVQVAYTQGISGDVAPFLNKDTPIEEGPSADSAIFYSISNCQKGLKGISFGNFLIKQVVQEILKQRPAIRQFSTLSPMPALTLALGKGQIDEEALTAIAGKKTELLKQQYAVDSLTELLLEKANLLERNDEQTAAWLEEVGLYYLAQVKKGTEPFDPVARFHLSNGASIYRINPFANTRPYGLESSAGLMVNYIYELDQVEINHEHFKQNGTIAIHRYNNKKNKIKRIENVRT</sequence>
<dbReference type="InterPro" id="IPR038917">
    <property type="entry name" value="Malonyl_CoA_deC"/>
</dbReference>
<keyword evidence="4" id="KW-1185">Reference proteome</keyword>
<organism evidence="3 4">
    <name type="scientific">Marinobacterium maritimum</name>
    <dbReference type="NCBI Taxonomy" id="500162"/>
    <lineage>
        <taxon>Bacteria</taxon>
        <taxon>Pseudomonadati</taxon>
        <taxon>Pseudomonadota</taxon>
        <taxon>Gammaproteobacteria</taxon>
        <taxon>Oceanospirillales</taxon>
        <taxon>Oceanospirillaceae</taxon>
        <taxon>Marinobacterium</taxon>
    </lineage>
</organism>
<proteinExistence type="predicted"/>
<dbReference type="InterPro" id="IPR035372">
    <property type="entry name" value="MCD_N"/>
</dbReference>
<dbReference type="PANTHER" id="PTHR28641">
    <property type="match status" value="1"/>
</dbReference>
<reference evidence="3 4" key="1">
    <citation type="journal article" date="2019" name="Int. J. Syst. Evol. Microbiol.">
        <title>The Global Catalogue of Microorganisms (GCM) 10K type strain sequencing project: providing services to taxonomists for standard genome sequencing and annotation.</title>
        <authorList>
            <consortium name="The Broad Institute Genomics Platform"/>
            <consortium name="The Broad Institute Genome Sequencing Center for Infectious Disease"/>
            <person name="Wu L."/>
            <person name="Ma J."/>
        </authorList>
    </citation>
    <scope>NUCLEOTIDE SEQUENCE [LARGE SCALE GENOMIC DNA]</scope>
    <source>
        <strain evidence="3 4">JCM 15134</strain>
    </source>
</reference>
<evidence type="ECO:0000313" key="4">
    <source>
        <dbReference type="Proteomes" id="UP001499915"/>
    </source>
</evidence>
<feature type="domain" description="Malonyl-CoA decarboxylase N-terminal" evidence="2">
    <location>
        <begin position="80"/>
        <end position="161"/>
    </location>
</feature>
<feature type="domain" description="Malonyl-CoA decarboxylase C-terminal" evidence="1">
    <location>
        <begin position="164"/>
        <end position="418"/>
    </location>
</feature>
<dbReference type="Gene3D" id="1.20.140.90">
    <property type="entry name" value="Malonyl-CoA decarboxylase, oligemerization domain"/>
    <property type="match status" value="1"/>
</dbReference>
<dbReference type="InterPro" id="IPR007956">
    <property type="entry name" value="Malonyl_CoA_deC_C"/>
</dbReference>
<dbReference type="InterPro" id="IPR038351">
    <property type="entry name" value="MCD_N_sf"/>
</dbReference>
<gene>
    <name evidence="3" type="ORF">GCM10009104_34930</name>
</gene>